<comment type="similarity">
    <text evidence="3">Belongs to the glycosyl hydrolase 13 family.</text>
</comment>
<evidence type="ECO:0000256" key="3">
    <source>
        <dbReference type="ARBA" id="ARBA00008061"/>
    </source>
</evidence>
<evidence type="ECO:0000256" key="6">
    <source>
        <dbReference type="ARBA" id="ARBA00022801"/>
    </source>
</evidence>
<keyword evidence="7" id="KW-0106">Calcium</keyword>
<feature type="chain" id="PRO_5008107460" description="alpha-amylase" evidence="17">
    <location>
        <begin position="31"/>
        <end position="555"/>
    </location>
</feature>
<sequence length="555" mass="61089">MEEAMISLFRYPCRLFGLLILCHLAGLSLAANTDDWRPRSIYQVFTDRFARTDGSTSAKCNAKKGFFCGGTWRGIINKLDYIQGLGFDAIMISPVSKNIKGEVSYGEAYHGYWVSDLYQLNSHFGTREDLLELGKQLHARGMYLMVDIVINNMAVMTNGSNPATSVDYSVFKPFNDKKYFHPYCKIEDYNDYKEAQNCWMGDDLVALADLNTESEEVTKMMETWVKNLVAEYSIDGLRIDAAKHTGTAYLERVAKASGVFTTGEVFEADVAITCDYQNFIPSVPNYPVYFGMIEAFTAGNITALKRTLSAAKDICNDITALATFSENHDLPRFPSYTKDLSLAKNVLTFTILSDGIPLYYQGQEQHFSGASTPENREALWTSKYNTKSPLYKLTASFNKMRAHAIRVSPDYVLQKSYPIYTDGSTIVTRKGGQGHHVIVVYSNQGEKGGNYRLDLHNTYTPGIVITEVLSCKNYTVDYRGTVGLEMGQGLPRVLFPADQMHGSGLCGAAHHNADGQGSPDGTMSLKSGAPGLGGTRGISVGVFGAALTAGFAGLL</sequence>
<evidence type="ECO:0000256" key="4">
    <source>
        <dbReference type="ARBA" id="ARBA00012595"/>
    </source>
</evidence>
<dbReference type="GO" id="GO:0004556">
    <property type="term" value="F:alpha-amylase activity"/>
    <property type="evidence" value="ECO:0007669"/>
    <property type="project" value="UniProtKB-EC"/>
</dbReference>
<dbReference type="SMR" id="A0A179UM08"/>
<feature type="domain" description="Glycosyl hydrolase family 13 catalytic" evidence="18">
    <location>
        <begin position="43"/>
        <end position="401"/>
    </location>
</feature>
<evidence type="ECO:0000256" key="13">
    <source>
        <dbReference type="PIRSR" id="PIRSR001024-2"/>
    </source>
</evidence>
<evidence type="ECO:0000256" key="17">
    <source>
        <dbReference type="SAM" id="SignalP"/>
    </source>
</evidence>
<proteinExistence type="inferred from homology"/>
<evidence type="ECO:0000256" key="1">
    <source>
        <dbReference type="ARBA" id="ARBA00000548"/>
    </source>
</evidence>
<name>A0A179UM08_BLAGS</name>
<keyword evidence="11" id="KW-0326">Glycosidase</keyword>
<evidence type="ECO:0000256" key="5">
    <source>
        <dbReference type="ARBA" id="ARBA00022723"/>
    </source>
</evidence>
<evidence type="ECO:0000256" key="8">
    <source>
        <dbReference type="ARBA" id="ARBA00023157"/>
    </source>
</evidence>
<keyword evidence="17" id="KW-0732">Signal</keyword>
<evidence type="ECO:0000256" key="7">
    <source>
        <dbReference type="ARBA" id="ARBA00022837"/>
    </source>
</evidence>
<evidence type="ECO:0000256" key="15">
    <source>
        <dbReference type="PIRSR" id="PIRSR001024-5"/>
    </source>
</evidence>
<dbReference type="InterPro" id="IPR013780">
    <property type="entry name" value="Glyco_hydro_b"/>
</dbReference>
<keyword evidence="20" id="KW-1185">Reference proteome</keyword>
<dbReference type="SUPFAM" id="SSF51445">
    <property type="entry name" value="(Trans)glycosidases"/>
    <property type="match status" value="1"/>
</dbReference>
<feature type="active site" description="Nucleophile" evidence="12">
    <location>
        <position position="240"/>
    </location>
</feature>
<feature type="binding site" evidence="15">
    <location>
        <position position="113"/>
    </location>
    <ligand>
        <name>substrate</name>
    </ligand>
</feature>
<evidence type="ECO:0000256" key="10">
    <source>
        <dbReference type="ARBA" id="ARBA00023277"/>
    </source>
</evidence>
<dbReference type="OrthoDB" id="204980at2759"/>
<dbReference type="EMBL" id="GG657456">
    <property type="protein sequence ID" value="OAT09115.1"/>
    <property type="molecule type" value="Genomic_DNA"/>
</dbReference>
<keyword evidence="8 14" id="KW-1015">Disulfide bond</keyword>
<feature type="signal peptide" evidence="17">
    <location>
        <begin position="1"/>
        <end position="30"/>
    </location>
</feature>
<dbReference type="Pfam" id="PF00128">
    <property type="entry name" value="Alpha-amylase"/>
    <property type="match status" value="1"/>
</dbReference>
<feature type="binding site" evidence="15">
    <location>
        <position position="238"/>
    </location>
    <ligand>
        <name>substrate</name>
    </ligand>
</feature>
<keyword evidence="10" id="KW-0119">Carbohydrate metabolism</keyword>
<feature type="disulfide bond" evidence="14">
    <location>
        <begin position="60"/>
        <end position="68"/>
    </location>
</feature>
<gene>
    <name evidence="19" type="ORF">BDBG_04675</name>
</gene>
<evidence type="ECO:0000313" key="20">
    <source>
        <dbReference type="Proteomes" id="UP000002038"/>
    </source>
</evidence>
<feature type="region of interest" description="Disordered" evidence="16">
    <location>
        <begin position="506"/>
        <end position="528"/>
    </location>
</feature>
<feature type="disulfide bond" evidence="14">
    <location>
        <begin position="274"/>
        <end position="315"/>
    </location>
</feature>
<dbReference type="GO" id="GO:0005509">
    <property type="term" value="F:calcium ion binding"/>
    <property type="evidence" value="ECO:0007669"/>
    <property type="project" value="InterPro"/>
</dbReference>
<dbReference type="PANTHER" id="PTHR10357:SF218">
    <property type="entry name" value="ALPHA-AMYLASE"/>
    <property type="match status" value="1"/>
</dbReference>
<accession>A0A179UM08</accession>
<dbReference type="InterPro" id="IPR006047">
    <property type="entry name" value="GH13_cat_dom"/>
</dbReference>
<keyword evidence="6" id="KW-0378">Hydrolase</keyword>
<dbReference type="Proteomes" id="UP000002038">
    <property type="component" value="Unassembled WGS sequence"/>
</dbReference>
<keyword evidence="5" id="KW-0479">Metal-binding</keyword>
<dbReference type="AlphaFoldDB" id="A0A179UM08"/>
<comment type="catalytic activity">
    <reaction evidence="1">
        <text>Endohydrolysis of (1-&gt;4)-alpha-D-glucosidic linkages in polysaccharides containing three or more (1-&gt;4)-alpha-linked D-glucose units.</text>
        <dbReference type="EC" id="3.2.1.1"/>
    </reaction>
</comment>
<dbReference type="SMART" id="SM00642">
    <property type="entry name" value="Aamy"/>
    <property type="match status" value="1"/>
</dbReference>
<evidence type="ECO:0000256" key="2">
    <source>
        <dbReference type="ARBA" id="ARBA00001913"/>
    </source>
</evidence>
<feature type="binding site" evidence="15">
    <location>
        <position position="376"/>
    </location>
    <ligand>
        <name>substrate</name>
    </ligand>
</feature>
<reference evidence="20" key="1">
    <citation type="journal article" date="2015" name="PLoS Genet.">
        <title>The dynamic genome and transcriptome of the human fungal pathogen Blastomyces and close relative Emmonsia.</title>
        <authorList>
            <person name="Munoz J.F."/>
            <person name="Gauthier G.M."/>
            <person name="Desjardins C.A."/>
            <person name="Gallo J.E."/>
            <person name="Holder J."/>
            <person name="Sullivan T.D."/>
            <person name="Marty A.J."/>
            <person name="Carmen J.C."/>
            <person name="Chen Z."/>
            <person name="Ding L."/>
            <person name="Gujja S."/>
            <person name="Magrini V."/>
            <person name="Misas E."/>
            <person name="Mitreva M."/>
            <person name="Priest M."/>
            <person name="Saif S."/>
            <person name="Whiston E.A."/>
            <person name="Young S."/>
            <person name="Zeng Q."/>
            <person name="Goldman W.E."/>
            <person name="Mardis E.R."/>
            <person name="Taylor J.W."/>
            <person name="McEwen J.G."/>
            <person name="Clay O.K."/>
            <person name="Klein B.S."/>
            <person name="Cuomo C.A."/>
        </authorList>
    </citation>
    <scope>NUCLEOTIDE SEQUENCE [LARGE SCALE GENOMIC DNA]</scope>
    <source>
        <strain evidence="20">SLH14081</strain>
    </source>
</reference>
<dbReference type="GO" id="GO:0016052">
    <property type="term" value="P:carbohydrate catabolic process"/>
    <property type="evidence" value="ECO:0007669"/>
    <property type="project" value="InterPro"/>
</dbReference>
<dbReference type="STRING" id="559298.A0A179UM08"/>
<dbReference type="InterPro" id="IPR013777">
    <property type="entry name" value="A-amylase-like"/>
</dbReference>
<feature type="disulfide bond" evidence="14">
    <location>
        <begin position="471"/>
        <end position="506"/>
    </location>
</feature>
<dbReference type="PANTHER" id="PTHR10357">
    <property type="entry name" value="ALPHA-AMYLASE FAMILY MEMBER"/>
    <property type="match status" value="1"/>
</dbReference>
<keyword evidence="9" id="KW-0325">Glycoprotein</keyword>
<dbReference type="Gene3D" id="2.60.40.1180">
    <property type="entry name" value="Golgi alpha-mannosidase II"/>
    <property type="match status" value="1"/>
</dbReference>
<dbReference type="PIRSF" id="PIRSF001024">
    <property type="entry name" value="Alph-amyl_fung"/>
    <property type="match status" value="1"/>
</dbReference>
<evidence type="ECO:0000256" key="11">
    <source>
        <dbReference type="ARBA" id="ARBA00023295"/>
    </source>
</evidence>
<evidence type="ECO:0000256" key="9">
    <source>
        <dbReference type="ARBA" id="ARBA00023180"/>
    </source>
</evidence>
<feature type="site" description="Transition state stabilizer" evidence="13">
    <location>
        <position position="329"/>
    </location>
</feature>
<evidence type="ECO:0000256" key="14">
    <source>
        <dbReference type="PIRSR" id="PIRSR001024-4"/>
    </source>
</evidence>
<feature type="active site" description="Proton donor" evidence="12">
    <location>
        <position position="264"/>
    </location>
</feature>
<dbReference type="KEGG" id="bgh:BDBG_04675"/>
<organism evidence="19 20">
    <name type="scientific">Blastomyces gilchristii (strain SLH14081)</name>
    <name type="common">Blastomyces dermatitidis</name>
    <dbReference type="NCBI Taxonomy" id="559298"/>
    <lineage>
        <taxon>Eukaryota</taxon>
        <taxon>Fungi</taxon>
        <taxon>Dikarya</taxon>
        <taxon>Ascomycota</taxon>
        <taxon>Pezizomycotina</taxon>
        <taxon>Eurotiomycetes</taxon>
        <taxon>Eurotiomycetidae</taxon>
        <taxon>Onygenales</taxon>
        <taxon>Ajellomycetaceae</taxon>
        <taxon>Blastomyces</taxon>
    </lineage>
</organism>
<dbReference type="RefSeq" id="XP_002624811.1">
    <property type="nucleotide sequence ID" value="XM_002624765.2"/>
</dbReference>
<evidence type="ECO:0000256" key="12">
    <source>
        <dbReference type="PIRSR" id="PIRSR001024-1"/>
    </source>
</evidence>
<dbReference type="InterPro" id="IPR017853">
    <property type="entry name" value="GH"/>
</dbReference>
<dbReference type="EC" id="3.2.1.1" evidence="4"/>
<dbReference type="Pfam" id="PF09260">
    <property type="entry name" value="A_amylase_dom_C"/>
    <property type="match status" value="1"/>
</dbReference>
<dbReference type="SUPFAM" id="SSF51011">
    <property type="entry name" value="Glycosyl hydrolase domain"/>
    <property type="match status" value="1"/>
</dbReference>
<dbReference type="GeneID" id="8509571"/>
<evidence type="ECO:0000256" key="16">
    <source>
        <dbReference type="SAM" id="MobiDB-lite"/>
    </source>
</evidence>
<evidence type="ECO:0000313" key="19">
    <source>
        <dbReference type="EMBL" id="OAT09115.1"/>
    </source>
</evidence>
<evidence type="ECO:0000259" key="18">
    <source>
        <dbReference type="SMART" id="SM00642"/>
    </source>
</evidence>
<dbReference type="CDD" id="cd11319">
    <property type="entry name" value="AmyAc_euk_AmyA"/>
    <property type="match status" value="1"/>
</dbReference>
<dbReference type="FunFam" id="3.20.20.80:FF:000120">
    <property type="entry name" value="Alpha-amylase A"/>
    <property type="match status" value="1"/>
</dbReference>
<dbReference type="InterPro" id="IPR015340">
    <property type="entry name" value="A_amylase_C_dom"/>
</dbReference>
<protein>
    <recommendedName>
        <fullName evidence="4">alpha-amylase</fullName>
        <ecNumber evidence="4">3.2.1.1</ecNumber>
    </recommendedName>
</protein>
<dbReference type="Gene3D" id="3.20.20.80">
    <property type="entry name" value="Glycosidases"/>
    <property type="match status" value="1"/>
</dbReference>
<feature type="disulfide bond" evidence="14">
    <location>
        <begin position="184"/>
        <end position="198"/>
    </location>
</feature>
<feature type="binding site" evidence="15">
    <location>
        <position position="329"/>
    </location>
    <ligand>
        <name>substrate</name>
    </ligand>
</feature>
<dbReference type="VEuPathDB" id="FungiDB:BDBG_04675"/>
<comment type="cofactor">
    <cofactor evidence="2">
        <name>Ca(2+)</name>
        <dbReference type="ChEBI" id="CHEBI:29108"/>
    </cofactor>
</comment>